<organism evidence="1 2">
    <name type="scientific">Microbacterium trichothecenolyticum</name>
    <name type="common">Aureobacterium trichothecenolyticum</name>
    <dbReference type="NCBI Taxonomy" id="69370"/>
    <lineage>
        <taxon>Bacteria</taxon>
        <taxon>Bacillati</taxon>
        <taxon>Actinomycetota</taxon>
        <taxon>Actinomycetes</taxon>
        <taxon>Micrococcales</taxon>
        <taxon>Microbacteriaceae</taxon>
        <taxon>Microbacterium</taxon>
    </lineage>
</organism>
<dbReference type="AlphaFoldDB" id="A0A0M2HFY9"/>
<name>A0A0M2HFY9_MICTR</name>
<evidence type="ECO:0000313" key="1">
    <source>
        <dbReference type="EMBL" id="KJL45561.1"/>
    </source>
</evidence>
<dbReference type="OrthoDB" id="5073709at2"/>
<comment type="caution">
    <text evidence="1">The sequence shown here is derived from an EMBL/GenBank/DDBJ whole genome shotgun (WGS) entry which is preliminary data.</text>
</comment>
<evidence type="ECO:0000313" key="2">
    <source>
        <dbReference type="Proteomes" id="UP000034098"/>
    </source>
</evidence>
<sequence>MSKTDRDAWETYVRGEIARFYDHCDGITYIWQNTPTADKRVAQLGGDSELAAFSGPWHVIAKHLTTEFRQWVEEYEATERLTFSEWRAAQIAARAEVAFTESADYTLGQLEELRRLTLERDALVVEASKRGASKVAIARAVGLSRQQIHTIVGAAELAPVTPIRPDVEEVQGELRQLASGEWVEVF</sequence>
<dbReference type="PATRIC" id="fig|69370.6.peg.119"/>
<keyword evidence="2" id="KW-1185">Reference proteome</keyword>
<dbReference type="EMBL" id="JYJA01000015">
    <property type="protein sequence ID" value="KJL45561.1"/>
    <property type="molecule type" value="Genomic_DNA"/>
</dbReference>
<gene>
    <name evidence="1" type="ORF">RS82_00113</name>
</gene>
<dbReference type="Proteomes" id="UP000034098">
    <property type="component" value="Unassembled WGS sequence"/>
</dbReference>
<proteinExistence type="predicted"/>
<dbReference type="RefSeq" id="WP_045296177.1">
    <property type="nucleotide sequence ID" value="NZ_JYJA01000015.1"/>
</dbReference>
<accession>A0A0M2HFY9</accession>
<reference evidence="1 2" key="1">
    <citation type="submission" date="2015-02" db="EMBL/GenBank/DDBJ databases">
        <title>Draft genome sequences of ten Microbacterium spp. with emphasis on heavy metal contaminated environments.</title>
        <authorList>
            <person name="Corretto E."/>
        </authorList>
    </citation>
    <scope>NUCLEOTIDE SEQUENCE [LARGE SCALE GENOMIC DNA]</scope>
    <source>
        <strain evidence="1 2">DSM 8608</strain>
    </source>
</reference>
<protein>
    <submittedName>
        <fullName evidence="1">Uncharacterized protein</fullName>
    </submittedName>
</protein>